<dbReference type="Gene3D" id="3.20.20.80">
    <property type="entry name" value="Glycosidases"/>
    <property type="match status" value="2"/>
</dbReference>
<comment type="pathway">
    <text evidence="1">Glycan metabolism.</text>
</comment>
<name>A0A8H7I441_9AGAM</name>
<evidence type="ECO:0000259" key="9">
    <source>
        <dbReference type="Pfam" id="PF01055"/>
    </source>
</evidence>
<dbReference type="GO" id="GO:0005975">
    <property type="term" value="P:carbohydrate metabolic process"/>
    <property type="evidence" value="ECO:0007669"/>
    <property type="project" value="InterPro"/>
</dbReference>
<dbReference type="AlphaFoldDB" id="A0A8H7I441"/>
<evidence type="ECO:0000313" key="12">
    <source>
        <dbReference type="Proteomes" id="UP000614334"/>
    </source>
</evidence>
<dbReference type="GO" id="GO:0017177">
    <property type="term" value="C:glucosidase II complex"/>
    <property type="evidence" value="ECO:0007669"/>
    <property type="project" value="TreeGrafter"/>
</dbReference>
<dbReference type="Pfam" id="PF01055">
    <property type="entry name" value="Glyco_hydro_31_2nd"/>
    <property type="match status" value="1"/>
</dbReference>
<dbReference type="CDD" id="cd14752">
    <property type="entry name" value="GH31_N"/>
    <property type="match status" value="1"/>
</dbReference>
<feature type="domain" description="Glycosyl hydrolase family 31 C-terminal" evidence="10">
    <location>
        <begin position="647"/>
        <end position="733"/>
    </location>
</feature>
<dbReference type="InterPro" id="IPR017853">
    <property type="entry name" value="GH"/>
</dbReference>
<gene>
    <name evidence="11" type="ORF">RHS01_11066</name>
</gene>
<dbReference type="Pfam" id="PF21365">
    <property type="entry name" value="Glyco_hydro_31_3rd"/>
    <property type="match status" value="1"/>
</dbReference>
<proteinExistence type="inferred from homology"/>
<keyword evidence="3 8" id="KW-0732">Signal</keyword>
<dbReference type="SUPFAM" id="SSF51445">
    <property type="entry name" value="(Trans)glycosidases"/>
    <property type="match status" value="1"/>
</dbReference>
<evidence type="ECO:0000256" key="8">
    <source>
        <dbReference type="SAM" id="SignalP"/>
    </source>
</evidence>
<organism evidence="11 12">
    <name type="scientific">Rhizoctonia solani</name>
    <dbReference type="NCBI Taxonomy" id="456999"/>
    <lineage>
        <taxon>Eukaryota</taxon>
        <taxon>Fungi</taxon>
        <taxon>Dikarya</taxon>
        <taxon>Basidiomycota</taxon>
        <taxon>Agaricomycotina</taxon>
        <taxon>Agaricomycetes</taxon>
        <taxon>Cantharellales</taxon>
        <taxon>Ceratobasidiaceae</taxon>
        <taxon>Rhizoctonia</taxon>
    </lineage>
</organism>
<protein>
    <submittedName>
        <fullName evidence="11">Galactose mutarotase-like</fullName>
    </submittedName>
</protein>
<evidence type="ECO:0000256" key="3">
    <source>
        <dbReference type="ARBA" id="ARBA00022729"/>
    </source>
</evidence>
<dbReference type="InterPro" id="IPR000322">
    <property type="entry name" value="Glyco_hydro_31_TIM"/>
</dbReference>
<dbReference type="SUPFAM" id="SSF51011">
    <property type="entry name" value="Glycosyl hydrolase domain"/>
    <property type="match status" value="1"/>
</dbReference>
<dbReference type="Gene3D" id="2.60.40.1760">
    <property type="entry name" value="glycosyl hydrolase (family 31)"/>
    <property type="match status" value="1"/>
</dbReference>
<dbReference type="Gene3D" id="2.60.40.1180">
    <property type="entry name" value="Golgi alpha-mannosidase II"/>
    <property type="match status" value="2"/>
</dbReference>
<dbReference type="EMBL" id="JACYCF010000049">
    <property type="protein sequence ID" value="KAF8748082.1"/>
    <property type="molecule type" value="Genomic_DNA"/>
</dbReference>
<dbReference type="CDD" id="cd06603">
    <property type="entry name" value="GH31_GANC_GANAB_alpha"/>
    <property type="match status" value="1"/>
</dbReference>
<evidence type="ECO:0000313" key="11">
    <source>
        <dbReference type="EMBL" id="KAF8748082.1"/>
    </source>
</evidence>
<keyword evidence="6 7" id="KW-0326">Glycosidase</keyword>
<dbReference type="PANTHER" id="PTHR22762">
    <property type="entry name" value="ALPHA-GLUCOSIDASE"/>
    <property type="match status" value="1"/>
</dbReference>
<dbReference type="Proteomes" id="UP000614334">
    <property type="component" value="Unassembled WGS sequence"/>
</dbReference>
<dbReference type="GO" id="GO:0006491">
    <property type="term" value="P:N-glycan processing"/>
    <property type="evidence" value="ECO:0007669"/>
    <property type="project" value="TreeGrafter"/>
</dbReference>
<accession>A0A8H7I441</accession>
<dbReference type="PANTHER" id="PTHR22762:SF54">
    <property type="entry name" value="BCDNA.GH04962"/>
    <property type="match status" value="1"/>
</dbReference>
<dbReference type="InterPro" id="IPR013780">
    <property type="entry name" value="Glyco_hydro_b"/>
</dbReference>
<feature type="signal peptide" evidence="8">
    <location>
        <begin position="1"/>
        <end position="19"/>
    </location>
</feature>
<evidence type="ECO:0000256" key="1">
    <source>
        <dbReference type="ARBA" id="ARBA00004881"/>
    </source>
</evidence>
<evidence type="ECO:0000259" key="10">
    <source>
        <dbReference type="Pfam" id="PF21365"/>
    </source>
</evidence>
<keyword evidence="5" id="KW-0325">Glycoprotein</keyword>
<evidence type="ECO:0000256" key="5">
    <source>
        <dbReference type="ARBA" id="ARBA00023180"/>
    </source>
</evidence>
<comment type="similarity">
    <text evidence="2 7">Belongs to the glycosyl hydrolase 31 family.</text>
</comment>
<feature type="chain" id="PRO_5034501370" evidence="8">
    <location>
        <begin position="20"/>
        <end position="862"/>
    </location>
</feature>
<reference evidence="11" key="1">
    <citation type="submission" date="2020-09" db="EMBL/GenBank/DDBJ databases">
        <title>Comparative genome analyses of four rice-infecting Rhizoctonia solani isolates reveal extensive enrichment of homogalacturonan modification genes.</title>
        <authorList>
            <person name="Lee D.-Y."/>
            <person name="Jeon J."/>
            <person name="Kim K.-T."/>
            <person name="Cheong K."/>
            <person name="Song H."/>
            <person name="Choi G."/>
            <person name="Ko J."/>
            <person name="Opiyo S.O."/>
            <person name="Zuo S."/>
            <person name="Madhav S."/>
            <person name="Lee Y.-H."/>
            <person name="Wang G.-L."/>
        </authorList>
    </citation>
    <scope>NUCLEOTIDE SEQUENCE</scope>
    <source>
        <strain evidence="11">AG1-IA B2</strain>
    </source>
</reference>
<dbReference type="InterPro" id="IPR048395">
    <property type="entry name" value="Glyco_hydro_31_C"/>
</dbReference>
<comment type="caution">
    <text evidence="11">The sequence shown here is derived from an EMBL/GenBank/DDBJ whole genome shotgun (WGS) entry which is preliminary data.</text>
</comment>
<evidence type="ECO:0000256" key="2">
    <source>
        <dbReference type="ARBA" id="ARBA00007806"/>
    </source>
</evidence>
<evidence type="ECO:0000256" key="4">
    <source>
        <dbReference type="ARBA" id="ARBA00022801"/>
    </source>
</evidence>
<evidence type="ECO:0000256" key="7">
    <source>
        <dbReference type="RuleBase" id="RU361185"/>
    </source>
</evidence>
<dbReference type="GO" id="GO:0090599">
    <property type="term" value="F:alpha-glucosidase activity"/>
    <property type="evidence" value="ECO:0007669"/>
    <property type="project" value="TreeGrafter"/>
</dbReference>
<sequence length="862" mass="97655">MRLSTRLILLAALAEVALGVHHQDFKIMFAVWVLSSRTCYCETCRRRRREMDISVCYRYHNLRISPDRSKITMPVKSSIHPDIKFQLSVVVHEDGTARVRMDEVDGLRKRYDGAADWALASTPEARGVDWKPVDGGIEGRWDGLLLRVAYEPLLIELIRDGRVEMSKVIEEPKPKVNAWFEGETEDAYWEERFKSWTDSKPKGPESSLSILHSPPTPRSTVYLSTLLHCVFHHAALRRHSLLHAHSEHSTVGVFLAVASETWIDISRTPDAAGTRTHWIAESGIIDLFILPGPSTQDIFSQYARLTGNPVLPALWSLGYHQCRWTYVSSDDVRGVQKRFDEEDMPLDVLWLDIEYAKDRMYFMWGEHAFPDPIQMTKDVMAIGRKASMVVIVDPHLKRTSEYPVYTAARELDVLVKRPGGKDEFEDGVGPDQNLYKFDKPAVEGEEKAVDWVWRASSEGMHIWNDMNEPSVFDGPEITMQKDNVHYGGWEHRDVHNINGMLYHNITAQAVKERQSPAKRPFVLTRSFFAGSQRHGAMWTGDNMGTWEHMAVGIRMVLTSNIAGMSFAGADVGGYFGNPPPKMLVQWYQVGAFTPFFRAHAHLDTKRREPYILADPYKSIVRDVLRLRYTLLPVWYTAFRETSVTGMPTHYVVFPKDKQGFAIDNQYYIGNSGLLVKPITAPGVDKTSVYFAGAQPHYDYQTYNVYQGSERGRNVIVPAPLGKIPLFVQAGHVVPTRQRPRRSSPLMKNDPFTLLMALNNQGSAGGDLYLDNGESYKHESGSLVWRQFFAQMADGGLVIAGDDLVSKNLDQTVDQTALEQYNPENAFAKSIAQVCVEQIIILVARSPRRCLKIVSRSNSPIFG</sequence>
<evidence type="ECO:0000256" key="6">
    <source>
        <dbReference type="ARBA" id="ARBA00023295"/>
    </source>
</evidence>
<keyword evidence="4 7" id="KW-0378">Hydrolase</keyword>
<feature type="domain" description="Glycoside hydrolase family 31 TIM barrel" evidence="9">
    <location>
        <begin position="309"/>
        <end position="637"/>
    </location>
</feature>